<dbReference type="Pfam" id="PF04230">
    <property type="entry name" value="PS_pyruv_trans"/>
    <property type="match status" value="1"/>
</dbReference>
<dbReference type="STRING" id="286727.SAMN02982917_1301"/>
<gene>
    <name evidence="2" type="ORF">SAMN02982917_1301</name>
</gene>
<feature type="domain" description="Polysaccharide pyruvyl transferase" evidence="1">
    <location>
        <begin position="36"/>
        <end position="321"/>
    </location>
</feature>
<proteinExistence type="predicted"/>
<evidence type="ECO:0000313" key="3">
    <source>
        <dbReference type="Proteomes" id="UP000192936"/>
    </source>
</evidence>
<dbReference type="Proteomes" id="UP000192936">
    <property type="component" value="Unassembled WGS sequence"/>
</dbReference>
<reference evidence="2 3" key="1">
    <citation type="submission" date="2017-04" db="EMBL/GenBank/DDBJ databases">
        <authorList>
            <person name="Afonso C.L."/>
            <person name="Miller P.J."/>
            <person name="Scott M.A."/>
            <person name="Spackman E."/>
            <person name="Goraichik I."/>
            <person name="Dimitrov K.M."/>
            <person name="Suarez D.L."/>
            <person name="Swayne D.E."/>
        </authorList>
    </citation>
    <scope>NUCLEOTIDE SEQUENCE [LARGE SCALE GENOMIC DNA]</scope>
    <source>
        <strain evidence="2 3">A2P</strain>
    </source>
</reference>
<dbReference type="RefSeq" id="WP_085083471.1">
    <property type="nucleotide sequence ID" value="NZ_FXAK01000002.1"/>
</dbReference>
<evidence type="ECO:0000313" key="2">
    <source>
        <dbReference type="EMBL" id="SMF28640.1"/>
    </source>
</evidence>
<protein>
    <submittedName>
        <fullName evidence="2">Polysaccharide pyruvyl transferase</fullName>
    </submittedName>
</protein>
<dbReference type="EMBL" id="FXAK01000002">
    <property type="protein sequence ID" value="SMF28640.1"/>
    <property type="molecule type" value="Genomic_DNA"/>
</dbReference>
<dbReference type="OrthoDB" id="9767435at2"/>
<dbReference type="GO" id="GO:0016740">
    <property type="term" value="F:transferase activity"/>
    <property type="evidence" value="ECO:0007669"/>
    <property type="project" value="UniProtKB-KW"/>
</dbReference>
<dbReference type="AlphaFoldDB" id="A0A1X7E7G4"/>
<name>A0A1X7E7G4_9PROT</name>
<evidence type="ECO:0000259" key="1">
    <source>
        <dbReference type="Pfam" id="PF04230"/>
    </source>
</evidence>
<organism evidence="2 3">
    <name type="scientific">Azospirillum oryzae</name>
    <dbReference type="NCBI Taxonomy" id="286727"/>
    <lineage>
        <taxon>Bacteria</taxon>
        <taxon>Pseudomonadati</taxon>
        <taxon>Pseudomonadota</taxon>
        <taxon>Alphaproteobacteria</taxon>
        <taxon>Rhodospirillales</taxon>
        <taxon>Azospirillaceae</taxon>
        <taxon>Azospirillum</taxon>
    </lineage>
</organism>
<accession>A0A1X7E7G4</accession>
<sequence>MANILVMIPSGEVYDHDCVRWYSYQDIQRSIDHYHNIGDAFVFDSSLKLLTYDKLDVLEIREFRQEVVDRINAEYDYVFLRGSNYIHDSMDWPAATIQVLTKLRIPVIAFGVGAQAPATGKLTLTEESKRIWRMIADKSTTLGVRGTYTAEVLWDLGIKNTRIVGCPTAFRNRDPELRIDLPALDSVRKVGITMRREVSKHYSPDVRKYLERHRDFVKDISRRFDTVLMMQGEVEEKKLLWGTEEQKAEAWTHLHDSAWLKQWYFDDEMDALYRERLWYSDVVSDYENLVRSKDLVLGYRLHGNLMALSNATPSVYFSYDSRTAEFAETFAIPCYNVYSDKPFVLEEYWDQSLFEKFNRTYYQRYRDMREFLDENYVPHRMPSHTLRRAADRKAA</sequence>
<keyword evidence="2" id="KW-0808">Transferase</keyword>
<dbReference type="InterPro" id="IPR007345">
    <property type="entry name" value="Polysacch_pyruvyl_Trfase"/>
</dbReference>